<evidence type="ECO:0000313" key="2">
    <source>
        <dbReference type="Proteomes" id="UP000008854"/>
    </source>
</evidence>
<sequence length="346" mass="39967">MIQECNKVKPARCLFQSLENKLWNNSYNSDNNNNNNNNNNNDNNNNVVQTKPYINQQCQQTFNLVCQKSLEKFCRNYDLDLNQMKPVVDPINCNINEGDQENQRHHRHHRNQHTRHKQTWHWEQLDTTVNYVPTFYLNNRCHSDSYLLRSHQNEYPVPPNTPHKCTTKSSNLQFTDNKYNSPISFKLQMSHHASHHTSSLVSTTQPVTTSFRVCRTRSRNSSNCTVSSGRTSKYLHAEHIRSKSEGKDTDPIRNSHLDGREKCSLCIDSAYRSSEVSHKLSSYSSSNISCSKSVNCVGEWENIPYSKKEVSPCPPSTSNRYSLKQTKLTDMFPVNKPIKSCTLCTN</sequence>
<reference evidence="3" key="2">
    <citation type="submission" date="2018-12" db="UniProtKB">
        <authorList>
            <consortium name="WormBaseParasite"/>
        </authorList>
    </citation>
    <scope>IDENTIFICATION</scope>
    <source>
        <strain evidence="3">Puerto Rican</strain>
    </source>
</reference>
<dbReference type="AlphaFoldDB" id="A0A3Q0KPA5"/>
<evidence type="ECO:0000313" key="3">
    <source>
        <dbReference type="WBParaSite" id="Smp_147090.1"/>
    </source>
</evidence>
<dbReference type="Proteomes" id="UP000008854">
    <property type="component" value="Unassembled WGS sequence"/>
</dbReference>
<reference evidence="2" key="1">
    <citation type="journal article" date="2012" name="PLoS Negl. Trop. Dis.">
        <title>A systematically improved high quality genome and transcriptome of the human blood fluke Schistosoma mansoni.</title>
        <authorList>
            <person name="Protasio A.V."/>
            <person name="Tsai I.J."/>
            <person name="Babbage A."/>
            <person name="Nichol S."/>
            <person name="Hunt M."/>
            <person name="Aslett M.A."/>
            <person name="De Silva N."/>
            <person name="Velarde G.S."/>
            <person name="Anderson T.J."/>
            <person name="Clark R.C."/>
            <person name="Davidson C."/>
            <person name="Dillon G.P."/>
            <person name="Holroyd N.E."/>
            <person name="LoVerde P.T."/>
            <person name="Lloyd C."/>
            <person name="McQuillan J."/>
            <person name="Oliveira G."/>
            <person name="Otto T.D."/>
            <person name="Parker-Manuel S.J."/>
            <person name="Quail M.A."/>
            <person name="Wilson R.A."/>
            <person name="Zerlotini A."/>
            <person name="Dunne D.W."/>
            <person name="Berriman M."/>
        </authorList>
    </citation>
    <scope>NUCLEOTIDE SEQUENCE [LARGE SCALE GENOMIC DNA]</scope>
    <source>
        <strain evidence="2">Puerto Rican</strain>
    </source>
</reference>
<protein>
    <submittedName>
        <fullName evidence="3">Serine/threonine-protein kinase DDB_G0282963</fullName>
    </submittedName>
</protein>
<accession>A0A3Q0KPA5</accession>
<keyword evidence="2" id="KW-1185">Reference proteome</keyword>
<dbReference type="WBParaSite" id="Smp_147090.1">
    <property type="protein sequence ID" value="Smp_147090.1"/>
    <property type="gene ID" value="Smp_147090"/>
</dbReference>
<evidence type="ECO:0000256" key="1">
    <source>
        <dbReference type="SAM" id="MobiDB-lite"/>
    </source>
</evidence>
<name>A0A3Q0KPA5_SCHMA</name>
<proteinExistence type="predicted"/>
<feature type="region of interest" description="Disordered" evidence="1">
    <location>
        <begin position="25"/>
        <end position="48"/>
    </location>
</feature>
<feature type="compositionally biased region" description="Low complexity" evidence="1">
    <location>
        <begin position="25"/>
        <end position="46"/>
    </location>
</feature>
<dbReference type="InParanoid" id="A0A3Q0KPA5"/>
<organism evidence="2 3">
    <name type="scientific">Schistosoma mansoni</name>
    <name type="common">Blood fluke</name>
    <dbReference type="NCBI Taxonomy" id="6183"/>
    <lineage>
        <taxon>Eukaryota</taxon>
        <taxon>Metazoa</taxon>
        <taxon>Spiralia</taxon>
        <taxon>Lophotrochozoa</taxon>
        <taxon>Platyhelminthes</taxon>
        <taxon>Trematoda</taxon>
        <taxon>Digenea</taxon>
        <taxon>Strigeidida</taxon>
        <taxon>Schistosomatoidea</taxon>
        <taxon>Schistosomatidae</taxon>
        <taxon>Schistosoma</taxon>
    </lineage>
</organism>